<evidence type="ECO:0000313" key="3">
    <source>
        <dbReference type="Proteomes" id="UP000011758"/>
    </source>
</evidence>
<feature type="domain" description="Integrase catalytic" evidence="1">
    <location>
        <begin position="92"/>
        <end position="199"/>
    </location>
</feature>
<dbReference type="AlphaFoldDB" id="M2Q357"/>
<dbReference type="Proteomes" id="UP000011758">
    <property type="component" value="Unassembled WGS sequence"/>
</dbReference>
<dbReference type="GO" id="GO:0003676">
    <property type="term" value="F:nucleic acid binding"/>
    <property type="evidence" value="ECO:0007669"/>
    <property type="project" value="InterPro"/>
</dbReference>
<dbReference type="InterPro" id="IPR001584">
    <property type="entry name" value="Integrase_cat-core"/>
</dbReference>
<evidence type="ECO:0000313" key="2">
    <source>
        <dbReference type="EMBL" id="EMD16691.1"/>
    </source>
</evidence>
<dbReference type="EMBL" id="AGEJ01000016">
    <property type="protein sequence ID" value="EMD16691.1"/>
    <property type="molecule type" value="Genomic_DNA"/>
</dbReference>
<dbReference type="InterPro" id="IPR012337">
    <property type="entry name" value="RNaseH-like_sf"/>
</dbReference>
<dbReference type="BioCyc" id="ECAT999415-HMP:GTTI-1046-MONOMER"/>
<dbReference type="PROSITE" id="PS50994">
    <property type="entry name" value="INTEGRASE"/>
    <property type="match status" value="1"/>
</dbReference>
<reference evidence="2 3" key="1">
    <citation type="submission" date="2013-02" db="EMBL/GenBank/DDBJ databases">
        <title>The Genome Sequence of Lactobacillus catenaformis F0143.</title>
        <authorList>
            <consortium name="The Broad Institute Genome Sequencing Platform"/>
            <person name="Earl A."/>
            <person name="Ward D."/>
            <person name="Feldgarden M."/>
            <person name="Gevers D."/>
            <person name="Izard J."/>
            <person name="Blanton J.M."/>
            <person name="Mathney J."/>
            <person name="Dewhirst F.E."/>
            <person name="Young S.K."/>
            <person name="Zeng Q."/>
            <person name="Gargeya S."/>
            <person name="Fitzgerald M."/>
            <person name="Haas B."/>
            <person name="Abouelleil A."/>
            <person name="Alvarado L."/>
            <person name="Arachchi H.M."/>
            <person name="Berlin A."/>
            <person name="Chapman S.B."/>
            <person name="Gearin G."/>
            <person name="Goldberg J."/>
            <person name="Griggs A."/>
            <person name="Gujja S."/>
            <person name="Hansen M."/>
            <person name="Heiman D."/>
            <person name="Howarth C."/>
            <person name="Larimer J."/>
            <person name="Lui A."/>
            <person name="MacDonald P.J.P."/>
            <person name="McCowen C."/>
            <person name="Montmayeur A."/>
            <person name="Murphy C."/>
            <person name="Neiman D."/>
            <person name="Pearson M."/>
            <person name="Priest M."/>
            <person name="Roberts A."/>
            <person name="Saif S."/>
            <person name="Shea T."/>
            <person name="Sisk P."/>
            <person name="Stolte C."/>
            <person name="Sykes S."/>
            <person name="Wortman J."/>
            <person name="Nusbaum C."/>
            <person name="Birren B."/>
        </authorList>
    </citation>
    <scope>NUCLEOTIDE SEQUENCE [LARGE SCALE GENOMIC DNA]</scope>
    <source>
        <strain evidence="2 3">OT 569</strain>
    </source>
</reference>
<keyword evidence="3" id="KW-1185">Reference proteome</keyword>
<dbReference type="SUPFAM" id="SSF53098">
    <property type="entry name" value="Ribonuclease H-like"/>
    <property type="match status" value="1"/>
</dbReference>
<proteinExistence type="predicted"/>
<organism evidence="2 3">
    <name type="scientific">Eggerthia catenaformis OT 569 = DSM 20559</name>
    <dbReference type="NCBI Taxonomy" id="999415"/>
    <lineage>
        <taxon>Bacteria</taxon>
        <taxon>Bacillati</taxon>
        <taxon>Bacillota</taxon>
        <taxon>Erysipelotrichia</taxon>
        <taxon>Erysipelotrichales</taxon>
        <taxon>Coprobacillaceae</taxon>
        <taxon>Eggerthia</taxon>
    </lineage>
</organism>
<dbReference type="InterPro" id="IPR036397">
    <property type="entry name" value="RNaseH_sf"/>
</dbReference>
<dbReference type="OrthoDB" id="9781005at2"/>
<dbReference type="Pfam" id="PF00665">
    <property type="entry name" value="rve"/>
    <property type="match status" value="1"/>
</dbReference>
<sequence length="199" mass="23521">MYPPYWLSSKEGTYHYPVQCSYHNNKRKDKLSMDIITKTQRYLPHTLDTRYYAVKLYRGGNPVSLFRVLRKLGYFKNKVKKKKPYIPKPYNTPEKPGIKWQLDVKHVPKEYYTGDIPERFYQYTVIDEASRERFIYPFLEQSSYSTIQFIEMAIKHFGYSPEIIQHSDANTWMEDSHGNPKILGGVLAPLQNLKVASHT</sequence>
<protein>
    <recommendedName>
        <fullName evidence="1">Integrase catalytic domain-containing protein</fullName>
    </recommendedName>
</protein>
<accession>M2Q357</accession>
<gene>
    <name evidence="2" type="ORF">HMPREF9943_01020</name>
</gene>
<dbReference type="eggNOG" id="ENOG50336BU">
    <property type="taxonomic scope" value="Bacteria"/>
</dbReference>
<evidence type="ECO:0000259" key="1">
    <source>
        <dbReference type="PROSITE" id="PS50994"/>
    </source>
</evidence>
<dbReference type="GO" id="GO:0015074">
    <property type="term" value="P:DNA integration"/>
    <property type="evidence" value="ECO:0007669"/>
    <property type="project" value="InterPro"/>
</dbReference>
<comment type="caution">
    <text evidence="2">The sequence shown here is derived from an EMBL/GenBank/DDBJ whole genome shotgun (WGS) entry which is preliminary data.</text>
</comment>
<dbReference type="Gene3D" id="3.30.420.10">
    <property type="entry name" value="Ribonuclease H-like superfamily/Ribonuclease H"/>
    <property type="match status" value="1"/>
</dbReference>
<name>M2Q357_9FIRM</name>